<dbReference type="SUPFAM" id="SSF46785">
    <property type="entry name" value="Winged helix' DNA-binding domain"/>
    <property type="match status" value="1"/>
</dbReference>
<evidence type="ECO:0000256" key="1">
    <source>
        <dbReference type="ARBA" id="ARBA00004123"/>
    </source>
</evidence>
<comment type="caution">
    <text evidence="6">The sequence shown here is derived from an EMBL/GenBank/DDBJ whole genome shotgun (WGS) entry which is preliminary data.</text>
</comment>
<accession>A0AAQ4FJD4</accession>
<dbReference type="Pfam" id="PF00447">
    <property type="entry name" value="HSF_DNA-bind"/>
    <property type="match status" value="1"/>
</dbReference>
<gene>
    <name evidence="6" type="ORF">V5799_023055</name>
</gene>
<dbReference type="EMBL" id="JARKHS020002048">
    <property type="protein sequence ID" value="KAK8787166.1"/>
    <property type="molecule type" value="Genomic_DNA"/>
</dbReference>
<evidence type="ECO:0000256" key="4">
    <source>
        <dbReference type="ARBA" id="ARBA00023242"/>
    </source>
</evidence>
<dbReference type="InterPro" id="IPR036390">
    <property type="entry name" value="WH_DNA-bd_sf"/>
</dbReference>
<dbReference type="AlphaFoldDB" id="A0AAQ4FJD4"/>
<evidence type="ECO:0000256" key="2">
    <source>
        <dbReference type="ARBA" id="ARBA00006403"/>
    </source>
</evidence>
<dbReference type="Proteomes" id="UP001321473">
    <property type="component" value="Unassembled WGS sequence"/>
</dbReference>
<dbReference type="InterPro" id="IPR000232">
    <property type="entry name" value="HSF_DNA-bd"/>
</dbReference>
<sequence length="96" mass="10944">MQRLDQLELDGFRKVTNTDQGLRSDREEIEFFHSFFIRGQECLLEFIKRKAITTPIDYSAGSSKQLSDCHAAKQHGKNTAKATSKVQSLLTFFSSN</sequence>
<keyword evidence="4" id="KW-0539">Nucleus</keyword>
<dbReference type="InterPro" id="IPR036388">
    <property type="entry name" value="WH-like_DNA-bd_sf"/>
</dbReference>
<reference evidence="6 7" key="1">
    <citation type="journal article" date="2023" name="Arcadia Sci">
        <title>De novo assembly of a long-read Amblyomma americanum tick genome.</title>
        <authorList>
            <person name="Chou S."/>
            <person name="Poskanzer K.E."/>
            <person name="Rollins M."/>
            <person name="Thuy-Boun P.S."/>
        </authorList>
    </citation>
    <scope>NUCLEOTIDE SEQUENCE [LARGE SCALE GENOMIC DNA]</scope>
    <source>
        <strain evidence="6">F_SG_1</strain>
        <tissue evidence="6">Salivary glands</tissue>
    </source>
</reference>
<organism evidence="6 7">
    <name type="scientific">Amblyomma americanum</name>
    <name type="common">Lone star tick</name>
    <dbReference type="NCBI Taxonomy" id="6943"/>
    <lineage>
        <taxon>Eukaryota</taxon>
        <taxon>Metazoa</taxon>
        <taxon>Ecdysozoa</taxon>
        <taxon>Arthropoda</taxon>
        <taxon>Chelicerata</taxon>
        <taxon>Arachnida</taxon>
        <taxon>Acari</taxon>
        <taxon>Parasitiformes</taxon>
        <taxon>Ixodida</taxon>
        <taxon>Ixodoidea</taxon>
        <taxon>Ixodidae</taxon>
        <taxon>Amblyomminae</taxon>
        <taxon>Amblyomma</taxon>
    </lineage>
</organism>
<keyword evidence="7" id="KW-1185">Reference proteome</keyword>
<protein>
    <recommendedName>
        <fullName evidence="5">HSF-type DNA-binding domain-containing protein</fullName>
    </recommendedName>
</protein>
<dbReference type="GO" id="GO:0003700">
    <property type="term" value="F:DNA-binding transcription factor activity"/>
    <property type="evidence" value="ECO:0007669"/>
    <property type="project" value="InterPro"/>
</dbReference>
<comment type="subcellular location">
    <subcellularLocation>
        <location evidence="1">Nucleus</location>
    </subcellularLocation>
</comment>
<comment type="similarity">
    <text evidence="2">Belongs to the HSF family.</text>
</comment>
<keyword evidence="3" id="KW-0238">DNA-binding</keyword>
<evidence type="ECO:0000256" key="3">
    <source>
        <dbReference type="ARBA" id="ARBA00023125"/>
    </source>
</evidence>
<evidence type="ECO:0000313" key="7">
    <source>
        <dbReference type="Proteomes" id="UP001321473"/>
    </source>
</evidence>
<dbReference type="Gene3D" id="1.10.10.10">
    <property type="entry name" value="Winged helix-like DNA-binding domain superfamily/Winged helix DNA-binding domain"/>
    <property type="match status" value="1"/>
</dbReference>
<dbReference type="GO" id="GO:0043565">
    <property type="term" value="F:sequence-specific DNA binding"/>
    <property type="evidence" value="ECO:0007669"/>
    <property type="project" value="InterPro"/>
</dbReference>
<evidence type="ECO:0000259" key="5">
    <source>
        <dbReference type="Pfam" id="PF00447"/>
    </source>
</evidence>
<proteinExistence type="inferred from homology"/>
<name>A0AAQ4FJD4_AMBAM</name>
<feature type="domain" description="HSF-type DNA-binding" evidence="5">
    <location>
        <begin position="5"/>
        <end position="50"/>
    </location>
</feature>
<dbReference type="GO" id="GO:0005634">
    <property type="term" value="C:nucleus"/>
    <property type="evidence" value="ECO:0007669"/>
    <property type="project" value="UniProtKB-SubCell"/>
</dbReference>
<evidence type="ECO:0000313" key="6">
    <source>
        <dbReference type="EMBL" id="KAK8787166.1"/>
    </source>
</evidence>